<evidence type="ECO:0000313" key="1">
    <source>
        <dbReference type="EMBL" id="ODV83813.1"/>
    </source>
</evidence>
<dbReference type="Pfam" id="PF08538">
    <property type="entry name" value="DUF1749"/>
    <property type="match status" value="1"/>
</dbReference>
<dbReference type="AlphaFoldDB" id="A0A1E4SWC0"/>
<reference evidence="2" key="1">
    <citation type="submission" date="2016-04" db="EMBL/GenBank/DDBJ databases">
        <title>Comparative genomics of biotechnologically important yeasts.</title>
        <authorList>
            <consortium name="DOE Joint Genome Institute"/>
            <person name="Riley R."/>
            <person name="Haridas S."/>
            <person name="Wolfe K.H."/>
            <person name="Lopes M.R."/>
            <person name="Hittinger C.T."/>
            <person name="Goker M."/>
            <person name="Salamov A."/>
            <person name="Wisecaver J."/>
            <person name="Long T.M."/>
            <person name="Aerts A.L."/>
            <person name="Barry K."/>
            <person name="Choi C."/>
            <person name="Clum A."/>
            <person name="Coughlan A.Y."/>
            <person name="Deshpande S."/>
            <person name="Douglass A.P."/>
            <person name="Hanson S.J."/>
            <person name="Klenk H.-P."/>
            <person name="Labutti K."/>
            <person name="Lapidus A."/>
            <person name="Lindquist E."/>
            <person name="Lipzen A."/>
            <person name="Meier-Kolthoff J.P."/>
            <person name="Ohm R.A."/>
            <person name="Otillar R.P."/>
            <person name="Pangilinan J."/>
            <person name="Peng Y."/>
            <person name="Rokas A."/>
            <person name="Rosa C.A."/>
            <person name="Scheuner C."/>
            <person name="Sibirny A.A."/>
            <person name="Slot J.C."/>
            <person name="Stielow J.B."/>
            <person name="Sun H."/>
            <person name="Kurtzman C.P."/>
            <person name="Blackwell M."/>
            <person name="Grigoriev I.V."/>
            <person name="Jeffries T.W."/>
        </authorList>
    </citation>
    <scope>NUCLEOTIDE SEQUENCE [LARGE SCALE GENOMIC DNA]</scope>
    <source>
        <strain evidence="2">NRRL YB-2248</strain>
    </source>
</reference>
<dbReference type="OrthoDB" id="10034502at2759"/>
<keyword evidence="2" id="KW-1185">Reference proteome</keyword>
<protein>
    <recommendedName>
        <fullName evidence="3">DUF1749-domain-containing protein</fullName>
    </recommendedName>
</protein>
<dbReference type="InterPro" id="IPR013744">
    <property type="entry name" value="SidJ"/>
</dbReference>
<proteinExistence type="predicted"/>
<dbReference type="SUPFAM" id="SSF53474">
    <property type="entry name" value="alpha/beta-Hydrolases"/>
    <property type="match status" value="1"/>
</dbReference>
<dbReference type="PANTHER" id="PTHR31591:SF1">
    <property type="entry name" value="UPF0613 PROTEIN PB24D3.06C"/>
    <property type="match status" value="1"/>
</dbReference>
<dbReference type="EMBL" id="KV453860">
    <property type="protein sequence ID" value="ODV83813.1"/>
    <property type="molecule type" value="Genomic_DNA"/>
</dbReference>
<sequence>MTKLIGATEGRLFEYAPRLMAFEYGSLNSANVLIFIGGLGDGFLTVPYIPLLSSKLNAIGWSLIQIQLTSSYIGWGTGSLQRDDSEIAQLVDYLRSSSTACGGRSKIGLMGHSTGCQNTLHYLSKPGAENKTKPEIDFGILQASVSDREAITMLFPADLLEKSIDYAQNLIQSGNPNELMPLKYTANFFPAPINASRWISLATERGYDDFFSSYLNETDFKSTFGNVKKPLLVLYSGSDEFVPDHVDKAGMLEKFSRAVSPEFWSPLSKLVVGGTHNLGPESGPNAQEDATSTAIEFIKSI</sequence>
<evidence type="ECO:0000313" key="2">
    <source>
        <dbReference type="Proteomes" id="UP000094801"/>
    </source>
</evidence>
<gene>
    <name evidence="1" type="ORF">CANARDRAFT_29556</name>
</gene>
<organism evidence="1 2">
    <name type="scientific">[Candida] arabinofermentans NRRL YB-2248</name>
    <dbReference type="NCBI Taxonomy" id="983967"/>
    <lineage>
        <taxon>Eukaryota</taxon>
        <taxon>Fungi</taxon>
        <taxon>Dikarya</taxon>
        <taxon>Ascomycota</taxon>
        <taxon>Saccharomycotina</taxon>
        <taxon>Pichiomycetes</taxon>
        <taxon>Pichiales</taxon>
        <taxon>Pichiaceae</taxon>
        <taxon>Ogataea</taxon>
        <taxon>Ogataea/Candida clade</taxon>
    </lineage>
</organism>
<dbReference type="Proteomes" id="UP000094801">
    <property type="component" value="Unassembled WGS sequence"/>
</dbReference>
<dbReference type="PANTHER" id="PTHR31591">
    <property type="entry name" value="UPF0613 PROTEIN PB24D3.06C"/>
    <property type="match status" value="1"/>
</dbReference>
<accession>A0A1E4SWC0</accession>
<name>A0A1E4SWC0_9ASCO</name>
<evidence type="ECO:0008006" key="3">
    <source>
        <dbReference type="Google" id="ProtNLM"/>
    </source>
</evidence>
<dbReference type="InterPro" id="IPR029058">
    <property type="entry name" value="AB_hydrolase_fold"/>
</dbReference>
<dbReference type="Gene3D" id="3.40.50.1820">
    <property type="entry name" value="alpha/beta hydrolase"/>
    <property type="match status" value="1"/>
</dbReference>